<dbReference type="RefSeq" id="WP_261934674.1">
    <property type="nucleotide sequence ID" value="NZ_AP018817.1"/>
</dbReference>
<accession>A0ABN5WLQ1</accession>
<evidence type="ECO:0000256" key="1">
    <source>
        <dbReference type="SAM" id="Phobius"/>
    </source>
</evidence>
<feature type="transmembrane region" description="Helical" evidence="1">
    <location>
        <begin position="50"/>
        <end position="70"/>
    </location>
</feature>
<proteinExistence type="predicted"/>
<dbReference type="Pfam" id="PF16872">
    <property type="entry name" value="putAbiC"/>
    <property type="match status" value="1"/>
</dbReference>
<dbReference type="EMBL" id="AP018817">
    <property type="protein sequence ID" value="BBF70277.1"/>
    <property type="molecule type" value="Genomic_DNA"/>
</dbReference>
<keyword evidence="1" id="KW-1133">Transmembrane helix</keyword>
<evidence type="ECO:0000313" key="3">
    <source>
        <dbReference type="Proteomes" id="UP001059971"/>
    </source>
</evidence>
<dbReference type="InterPro" id="IPR031709">
    <property type="entry name" value="PutAbiC"/>
</dbReference>
<protein>
    <recommendedName>
        <fullName evidence="4">Phage abortive infection protein</fullName>
    </recommendedName>
</protein>
<dbReference type="Proteomes" id="UP001059971">
    <property type="component" value="Chromosome 1"/>
</dbReference>
<name>A0ABN5WLQ1_9SPHN</name>
<evidence type="ECO:0008006" key="4">
    <source>
        <dbReference type="Google" id="ProtNLM"/>
    </source>
</evidence>
<sequence length="280" mass="32207">MKPSQVIFAVVICALVWGAWANHGAEWAVSWTAGANDAQLTRAAQWGDSFGVINAFTSGLGFTVVFFTLIMQARALRDQAADLHRQRFESSFFELLKLMRELRQQVQFHHSHALIMDSGKGMSPDGAKKIKSRLGEKKTDLIAFDAIIREYAYWYKKNPDRGSLQSDEKKKFIASVYDDKIHKVSESTISPYFRIIYTILYRIKSDKYLIDKEKFQYSNLLRSQLTSRELTVLALNATSNVSKDMFEHVCHFRLLKYYPESGTRQTLMSIYPAEAFMPRD</sequence>
<keyword evidence="1" id="KW-0812">Transmembrane</keyword>
<gene>
    <name evidence="2" type="ORF">SBA_ch1_24770</name>
</gene>
<keyword evidence="3" id="KW-1185">Reference proteome</keyword>
<keyword evidence="1" id="KW-0472">Membrane</keyword>
<organism evidence="2 3">
    <name type="scientific">Sphingomonas bisphenolicum</name>
    <dbReference type="NCBI Taxonomy" id="296544"/>
    <lineage>
        <taxon>Bacteria</taxon>
        <taxon>Pseudomonadati</taxon>
        <taxon>Pseudomonadota</taxon>
        <taxon>Alphaproteobacteria</taxon>
        <taxon>Sphingomonadales</taxon>
        <taxon>Sphingomonadaceae</taxon>
        <taxon>Sphingomonas</taxon>
    </lineage>
</organism>
<reference evidence="2" key="1">
    <citation type="submission" date="2018-07" db="EMBL/GenBank/DDBJ databases">
        <title>Complete genome sequence of Sphingomonas bisphenolicum strain AO1, a bisphenol A degradative bacterium isolated from Japanese farm field.</title>
        <authorList>
            <person name="Murakami M."/>
            <person name="Koh M."/>
            <person name="Koba S."/>
            <person name="Matsumura Y."/>
        </authorList>
    </citation>
    <scope>NUCLEOTIDE SEQUENCE</scope>
    <source>
        <strain evidence="2">AO1</strain>
    </source>
</reference>
<evidence type="ECO:0000313" key="2">
    <source>
        <dbReference type="EMBL" id="BBF70277.1"/>
    </source>
</evidence>